<reference evidence="1 2" key="1">
    <citation type="submission" date="2019-01" db="EMBL/GenBank/DDBJ databases">
        <title>Sinorhodobacter populi sp. nov. isolated from the symptomatic bark tissue of Populus euramericana canker.</title>
        <authorList>
            <person name="Xu G."/>
        </authorList>
    </citation>
    <scope>NUCLEOTIDE SEQUENCE [LARGE SCALE GENOMIC DNA]</scope>
    <source>
        <strain evidence="1 2">CGMCC 1.12963</strain>
    </source>
</reference>
<evidence type="ECO:0000313" key="2">
    <source>
        <dbReference type="Proteomes" id="UP000288071"/>
    </source>
</evidence>
<reference evidence="2" key="2">
    <citation type="submission" date="2019-01" db="EMBL/GenBank/DDBJ databases">
        <title>Sinorhodobacter populi sp. nov. isolated from the symptomatic bark tissue of Populus euramericana canker.</title>
        <authorList>
            <person name="Li Y."/>
        </authorList>
    </citation>
    <scope>NUCLEOTIDE SEQUENCE [LARGE SCALE GENOMIC DNA]</scope>
    <source>
        <strain evidence="2">CGMCC 1.12963</strain>
    </source>
</reference>
<name>A0A443M080_9RHOB</name>
<gene>
    <name evidence="1" type="ORF">EOW66_02135</name>
</gene>
<accession>A0A443M080</accession>
<evidence type="ECO:0000313" key="1">
    <source>
        <dbReference type="EMBL" id="RWR54887.1"/>
    </source>
</evidence>
<evidence type="ECO:0008006" key="3">
    <source>
        <dbReference type="Google" id="ProtNLM"/>
    </source>
</evidence>
<dbReference type="Proteomes" id="UP000288071">
    <property type="component" value="Unassembled WGS sequence"/>
</dbReference>
<protein>
    <recommendedName>
        <fullName evidence="3">DUF3168 domain-containing protein</fullName>
    </recommendedName>
</protein>
<keyword evidence="2" id="KW-1185">Reference proteome</keyword>
<organism evidence="1 2">
    <name type="scientific">Paenirhodobacter huangdaonensis</name>
    <dbReference type="NCBI Taxonomy" id="2501515"/>
    <lineage>
        <taxon>Bacteria</taxon>
        <taxon>Pseudomonadati</taxon>
        <taxon>Pseudomonadota</taxon>
        <taxon>Alphaproteobacteria</taxon>
        <taxon>Rhodobacterales</taxon>
        <taxon>Rhodobacter group</taxon>
        <taxon>Paenirhodobacter</taxon>
    </lineage>
</organism>
<dbReference type="AlphaFoldDB" id="A0A443M080"/>
<comment type="caution">
    <text evidence="1">The sequence shown here is derived from an EMBL/GenBank/DDBJ whole genome shotgun (WGS) entry which is preliminary data.</text>
</comment>
<dbReference type="EMBL" id="SAVA01000001">
    <property type="protein sequence ID" value="RWR54887.1"/>
    <property type="molecule type" value="Genomic_DNA"/>
</dbReference>
<proteinExistence type="predicted"/>
<sequence>MAHYRAEYRAAARAAMAADAALSGITQMTAWTERIDTMAMPLICVVTPSEKSRPSAHGQTERGTLLQVVLKRAGGTEIEDQLDLDADAIEAAVIGALMTRETECTTDEVTTVTSGDGSSRIGTVVVNFRVTSWRGR</sequence>
<dbReference type="RefSeq" id="WP_128154453.1">
    <property type="nucleotide sequence ID" value="NZ_JBHSOM010000007.1"/>
</dbReference>